<feature type="domain" description="Sof1-like protein" evidence="11">
    <location>
        <begin position="348"/>
        <end position="422"/>
    </location>
</feature>
<accession>F2USP9</accession>
<evidence type="ECO:0000256" key="5">
    <source>
        <dbReference type="ARBA" id="ARBA00022737"/>
    </source>
</evidence>
<dbReference type="FunCoup" id="F2USP9">
    <property type="interactions" value="1714"/>
</dbReference>
<feature type="compositionally biased region" description="Basic and acidic residues" evidence="10">
    <location>
        <begin position="409"/>
        <end position="421"/>
    </location>
</feature>
<dbReference type="PANTHER" id="PTHR22851:SF0">
    <property type="entry name" value="DDB1- AND CUL4-ASSOCIATED FACTOR 13"/>
    <property type="match status" value="1"/>
</dbReference>
<dbReference type="InterPro" id="IPR036322">
    <property type="entry name" value="WD40_repeat_dom_sf"/>
</dbReference>
<dbReference type="GeneID" id="16068365"/>
<comment type="similarity">
    <text evidence="2">Belongs to the WD repeat DCAF13/WDSOF1 family.</text>
</comment>
<dbReference type="RefSeq" id="XP_004987843.1">
    <property type="nucleotide sequence ID" value="XM_004987786.1"/>
</dbReference>
<dbReference type="CDD" id="cd00200">
    <property type="entry name" value="WD40"/>
    <property type="match status" value="1"/>
</dbReference>
<keyword evidence="7" id="KW-0687">Ribonucleoprotein</keyword>
<feature type="region of interest" description="Disordered" evidence="10">
    <location>
        <begin position="409"/>
        <end position="452"/>
    </location>
</feature>
<dbReference type="Proteomes" id="UP000007799">
    <property type="component" value="Unassembled WGS sequence"/>
</dbReference>
<keyword evidence="5" id="KW-0677">Repeat</keyword>
<feature type="repeat" description="WD" evidence="9">
    <location>
        <begin position="272"/>
        <end position="313"/>
    </location>
</feature>
<feature type="repeat" description="WD" evidence="9">
    <location>
        <begin position="315"/>
        <end position="356"/>
    </location>
</feature>
<keyword evidence="13" id="KW-1185">Reference proteome</keyword>
<dbReference type="PROSITE" id="PS00678">
    <property type="entry name" value="WD_REPEATS_1"/>
    <property type="match status" value="1"/>
</dbReference>
<organism evidence="13">
    <name type="scientific">Salpingoeca rosetta (strain ATCC 50818 / BSB-021)</name>
    <dbReference type="NCBI Taxonomy" id="946362"/>
    <lineage>
        <taxon>Eukaryota</taxon>
        <taxon>Choanoflagellata</taxon>
        <taxon>Craspedida</taxon>
        <taxon>Salpingoecidae</taxon>
        <taxon>Salpingoeca</taxon>
    </lineage>
</organism>
<evidence type="ECO:0000256" key="2">
    <source>
        <dbReference type="ARBA" id="ARBA00005649"/>
    </source>
</evidence>
<gene>
    <name evidence="12" type="ORF">PTSG_11198</name>
</gene>
<evidence type="ECO:0000256" key="7">
    <source>
        <dbReference type="ARBA" id="ARBA00023274"/>
    </source>
</evidence>
<dbReference type="STRING" id="946362.F2USP9"/>
<feature type="repeat" description="WD" evidence="9">
    <location>
        <begin position="62"/>
        <end position="104"/>
    </location>
</feature>
<dbReference type="SMART" id="SM00320">
    <property type="entry name" value="WD40"/>
    <property type="match status" value="6"/>
</dbReference>
<evidence type="ECO:0000256" key="10">
    <source>
        <dbReference type="SAM" id="MobiDB-lite"/>
    </source>
</evidence>
<dbReference type="GO" id="GO:0032040">
    <property type="term" value="C:small-subunit processome"/>
    <property type="evidence" value="ECO:0007669"/>
    <property type="project" value="TreeGrafter"/>
</dbReference>
<evidence type="ECO:0000256" key="3">
    <source>
        <dbReference type="ARBA" id="ARBA00021762"/>
    </source>
</evidence>
<comment type="subcellular location">
    <subcellularLocation>
        <location evidence="1">Nucleus</location>
        <location evidence="1">Nucleolus</location>
    </subcellularLocation>
</comment>
<dbReference type="InterPro" id="IPR007287">
    <property type="entry name" value="Sof1"/>
</dbReference>
<dbReference type="PROSITE" id="PS50082">
    <property type="entry name" value="WD_REPEATS_2"/>
    <property type="match status" value="3"/>
</dbReference>
<dbReference type="InterPro" id="IPR019775">
    <property type="entry name" value="WD40_repeat_CS"/>
</dbReference>
<dbReference type="Pfam" id="PF04158">
    <property type="entry name" value="Sof1"/>
    <property type="match status" value="1"/>
</dbReference>
<name>F2USP9_SALR5</name>
<dbReference type="eggNOG" id="KOG0268">
    <property type="taxonomic scope" value="Eukaryota"/>
</dbReference>
<dbReference type="InterPro" id="IPR015943">
    <property type="entry name" value="WD40/YVTN_repeat-like_dom_sf"/>
</dbReference>
<protein>
    <recommendedName>
        <fullName evidence="3">DDB1- and CUL4-associated factor 13</fullName>
    </recommendedName>
    <alternativeName>
        <fullName evidence="8">WD repeat and SOF domain-containing protein 1</fullName>
    </alternativeName>
</protein>
<dbReference type="UniPathway" id="UPA00143"/>
<evidence type="ECO:0000313" key="12">
    <source>
        <dbReference type="EMBL" id="EGD81158.1"/>
    </source>
</evidence>
<evidence type="ECO:0000256" key="4">
    <source>
        <dbReference type="ARBA" id="ARBA00022574"/>
    </source>
</evidence>
<dbReference type="Pfam" id="PF00400">
    <property type="entry name" value="WD40"/>
    <property type="match status" value="4"/>
</dbReference>
<dbReference type="SUPFAM" id="SSF50978">
    <property type="entry name" value="WD40 repeat-like"/>
    <property type="match status" value="1"/>
</dbReference>
<feature type="compositionally biased region" description="Acidic residues" evidence="10">
    <location>
        <begin position="433"/>
        <end position="442"/>
    </location>
</feature>
<sequence length="511" mass="59185">MKVKVLRRDEDQVVRQSKHDLPRMQRNTAPELHPFEAAREYKRALNSVKLERVFAKPFICSLDGHRDGVYCMASHPKKLSQMLSGSADGEVRLWDLSSRTCLFNRELHKGFVHGVCFTPLGEHFLSVGQDKTIKICTLGEEVEQTTLLGKSFFKDISYHRSKDVFVTGGPEVELWSPHRADPIQTLTWGHDTTNCTVFNMVETNIFASTADDRSITLFDIRASKPIRKIKLEMRSNRLCWNPQEAFNFTVANEDHNCYTFDMRKMKRALMAHQDHVSAVMDISYSPTGREFATASYDCSLRIFDHRSGHSREVYHTKRMQRVFCVKWANDNKYITSGSDETNIRVWKATAWEKIGTQSARQRAASRYGEKLKERFKHHPEIRRISRHRHVPKAIYNARRQKHEMIQAQRRREQNLAHTRCDDEQERTAGQGREEEEGEEGEEGTWSHPICPRGRIHRGVTMRTGVALHIPRHTHTHMHTITQAHTHTHILAHASFACIFSCCSLFSGYVHI</sequence>
<dbReference type="AlphaFoldDB" id="F2USP9"/>
<evidence type="ECO:0000256" key="6">
    <source>
        <dbReference type="ARBA" id="ARBA00023242"/>
    </source>
</evidence>
<evidence type="ECO:0000259" key="11">
    <source>
        <dbReference type="Pfam" id="PF04158"/>
    </source>
</evidence>
<dbReference type="Gene3D" id="2.130.10.10">
    <property type="entry name" value="YVTN repeat-like/Quinoprotein amine dehydrogenase"/>
    <property type="match status" value="2"/>
</dbReference>
<evidence type="ECO:0000256" key="1">
    <source>
        <dbReference type="ARBA" id="ARBA00004604"/>
    </source>
</evidence>
<keyword evidence="6" id="KW-0539">Nucleus</keyword>
<dbReference type="GO" id="GO:0016567">
    <property type="term" value="P:protein ubiquitination"/>
    <property type="evidence" value="ECO:0007669"/>
    <property type="project" value="UniProtKB-UniPathway"/>
</dbReference>
<dbReference type="InterPro" id="IPR001680">
    <property type="entry name" value="WD40_rpt"/>
</dbReference>
<dbReference type="KEGG" id="sre:PTSG_11198"/>
<dbReference type="OMA" id="EDHNAYI"/>
<dbReference type="PROSITE" id="PS50294">
    <property type="entry name" value="WD_REPEATS_REGION"/>
    <property type="match status" value="1"/>
</dbReference>
<dbReference type="EMBL" id="GL832995">
    <property type="protein sequence ID" value="EGD81158.1"/>
    <property type="molecule type" value="Genomic_DNA"/>
</dbReference>
<evidence type="ECO:0000256" key="9">
    <source>
        <dbReference type="PROSITE-ProRule" id="PRU00221"/>
    </source>
</evidence>
<proteinExistence type="inferred from homology"/>
<evidence type="ECO:0000313" key="13">
    <source>
        <dbReference type="Proteomes" id="UP000007799"/>
    </source>
</evidence>
<dbReference type="InParanoid" id="F2USP9"/>
<dbReference type="InterPro" id="IPR051733">
    <property type="entry name" value="WD_repeat_DCAF13/WDSOF1"/>
</dbReference>
<keyword evidence="4 9" id="KW-0853">WD repeat</keyword>
<dbReference type="PANTHER" id="PTHR22851">
    <property type="entry name" value="U3 SMALL NUCLEOLAR RNA U3 SNORNA ASSOCIATED PROTEIN"/>
    <property type="match status" value="1"/>
</dbReference>
<evidence type="ECO:0000256" key="8">
    <source>
        <dbReference type="ARBA" id="ARBA00032239"/>
    </source>
</evidence>
<dbReference type="OrthoDB" id="10249065at2759"/>
<reference evidence="12" key="1">
    <citation type="submission" date="2009-08" db="EMBL/GenBank/DDBJ databases">
        <title>Annotation of Salpingoeca rosetta.</title>
        <authorList>
            <consortium name="The Broad Institute Genome Sequencing Platform"/>
            <person name="Russ C."/>
            <person name="Cuomo C."/>
            <person name="Burger G."/>
            <person name="Gray M.W."/>
            <person name="Holland P.W.H."/>
            <person name="King N."/>
            <person name="Lang F.B.F."/>
            <person name="Roger A.J."/>
            <person name="Ruiz-Trillo I."/>
            <person name="Young S.K."/>
            <person name="Zeng Q."/>
            <person name="Gargeya S."/>
            <person name="Alvarado L."/>
            <person name="Berlin A."/>
            <person name="Chapman S.B."/>
            <person name="Chen Z."/>
            <person name="Freedman E."/>
            <person name="Gellesch M."/>
            <person name="Goldberg J."/>
            <person name="Griggs A."/>
            <person name="Gujja S."/>
            <person name="Heilman E."/>
            <person name="Heiman D."/>
            <person name="Howarth C."/>
            <person name="Mehta T."/>
            <person name="Neiman D."/>
            <person name="Pearson M."/>
            <person name="Roberts A."/>
            <person name="Saif S."/>
            <person name="Shea T."/>
            <person name="Shenoy N."/>
            <person name="Sisk P."/>
            <person name="Stolte C."/>
            <person name="Sykes S."/>
            <person name="White J."/>
            <person name="Yandava C."/>
            <person name="Haas B."/>
            <person name="Nusbaum C."/>
            <person name="Birren B."/>
        </authorList>
    </citation>
    <scope>NUCLEOTIDE SEQUENCE [LARGE SCALE GENOMIC DNA]</scope>
    <source>
        <strain evidence="12">ATCC 50818</strain>
    </source>
</reference>
<dbReference type="GO" id="GO:0000462">
    <property type="term" value="P:maturation of SSU-rRNA from tricistronic rRNA transcript (SSU-rRNA, 5.8S rRNA, LSU-rRNA)"/>
    <property type="evidence" value="ECO:0007669"/>
    <property type="project" value="TreeGrafter"/>
</dbReference>